<accession>A0ABQ9EHX7</accession>
<proteinExistence type="predicted"/>
<organism evidence="1 2">
    <name type="scientific">Tegillarca granosa</name>
    <name type="common">Malaysian cockle</name>
    <name type="synonym">Anadara granosa</name>
    <dbReference type="NCBI Taxonomy" id="220873"/>
    <lineage>
        <taxon>Eukaryota</taxon>
        <taxon>Metazoa</taxon>
        <taxon>Spiralia</taxon>
        <taxon>Lophotrochozoa</taxon>
        <taxon>Mollusca</taxon>
        <taxon>Bivalvia</taxon>
        <taxon>Autobranchia</taxon>
        <taxon>Pteriomorphia</taxon>
        <taxon>Arcoida</taxon>
        <taxon>Arcoidea</taxon>
        <taxon>Arcidae</taxon>
        <taxon>Tegillarca</taxon>
    </lineage>
</organism>
<keyword evidence="2" id="KW-1185">Reference proteome</keyword>
<evidence type="ECO:0000313" key="1">
    <source>
        <dbReference type="EMBL" id="KAJ8304868.1"/>
    </source>
</evidence>
<evidence type="ECO:0000313" key="2">
    <source>
        <dbReference type="Proteomes" id="UP001217089"/>
    </source>
</evidence>
<dbReference type="EMBL" id="JARBDR010000903">
    <property type="protein sequence ID" value="KAJ8304868.1"/>
    <property type="molecule type" value="Genomic_DNA"/>
</dbReference>
<sequence length="249" mass="27824">MLAEAIEEKMLRPVNLEGTRWMPHLSGSLDVLLKKYNIFVAHFENVVAAKTGFSLCKGRAKNVLKHLKDRNNVDDNGQFKGVKLSALTVTPEQIKNTEDGLIDSVIIPISMRIGSIDLNENRQLTCCVWGTSIKNSFPALHRFEWDIHRLQQTEWPALKAQKHQQAAGIGAQLMYQRLFTDLNLSVNFQNILMLVEIILCIPNSCAVSGRGFSAIARIKLSRLNCGVMVGHGSEGQNLVTMNEDTNKLL</sequence>
<comment type="caution">
    <text evidence="1">The sequence shown here is derived from an EMBL/GenBank/DDBJ whole genome shotgun (WGS) entry which is preliminary data.</text>
</comment>
<dbReference type="Proteomes" id="UP001217089">
    <property type="component" value="Unassembled WGS sequence"/>
</dbReference>
<protein>
    <submittedName>
        <fullName evidence="1">Uncharacterized protein</fullName>
    </submittedName>
</protein>
<gene>
    <name evidence="1" type="ORF">KUTeg_018451</name>
</gene>
<reference evidence="1 2" key="1">
    <citation type="submission" date="2022-12" db="EMBL/GenBank/DDBJ databases">
        <title>Chromosome-level genome of Tegillarca granosa.</title>
        <authorList>
            <person name="Kim J."/>
        </authorList>
    </citation>
    <scope>NUCLEOTIDE SEQUENCE [LARGE SCALE GENOMIC DNA]</scope>
    <source>
        <strain evidence="1">Teg-2019</strain>
        <tissue evidence="1">Adductor muscle</tissue>
    </source>
</reference>
<name>A0ABQ9EHX7_TEGGR</name>